<dbReference type="PRINTS" id="PR00344">
    <property type="entry name" value="BCTRLSENSOR"/>
</dbReference>
<dbReference type="Gene3D" id="3.30.450.20">
    <property type="entry name" value="PAS domain"/>
    <property type="match status" value="1"/>
</dbReference>
<evidence type="ECO:0000313" key="24">
    <source>
        <dbReference type="EMBL" id="KIR20631.1"/>
    </source>
</evidence>
<keyword evidence="5" id="KW-0997">Cell inner membrane</keyword>
<feature type="domain" description="PAC" evidence="22">
    <location>
        <begin position="651"/>
        <end position="704"/>
    </location>
</feature>
<dbReference type="InterPro" id="IPR003594">
    <property type="entry name" value="HATPase_dom"/>
</dbReference>
<dbReference type="Pfam" id="PF01627">
    <property type="entry name" value="Hpt"/>
    <property type="match status" value="1"/>
</dbReference>
<dbReference type="Gene3D" id="1.10.287.130">
    <property type="match status" value="1"/>
</dbReference>
<dbReference type="Proteomes" id="UP000032210">
    <property type="component" value="Unassembled WGS sequence"/>
</dbReference>
<dbReference type="InterPro" id="IPR000700">
    <property type="entry name" value="PAS-assoc_C"/>
</dbReference>
<evidence type="ECO:0000256" key="8">
    <source>
        <dbReference type="ARBA" id="ARBA00022692"/>
    </source>
</evidence>
<dbReference type="AlphaFoldDB" id="A0A0D0TAM4"/>
<dbReference type="GO" id="GO:0000155">
    <property type="term" value="F:phosphorelay sensor kinase activity"/>
    <property type="evidence" value="ECO:0007669"/>
    <property type="project" value="InterPro"/>
</dbReference>
<dbReference type="EMBL" id="JXCQ01000042">
    <property type="protein sequence ID" value="KIR20631.1"/>
    <property type="molecule type" value="Genomic_DNA"/>
</dbReference>
<dbReference type="NCBIfam" id="TIGR00229">
    <property type="entry name" value="sensory_box"/>
    <property type="match status" value="1"/>
</dbReference>
<dbReference type="InterPro" id="IPR049870">
    <property type="entry name" value="BvgS-like_periplasmic1"/>
</dbReference>
<dbReference type="SUPFAM" id="SSF53850">
    <property type="entry name" value="Periplasmic binding protein-like II"/>
    <property type="match status" value="2"/>
</dbReference>
<evidence type="ECO:0000259" key="23">
    <source>
        <dbReference type="PROSITE" id="PS50894"/>
    </source>
</evidence>
<dbReference type="PROSITE" id="PS50112">
    <property type="entry name" value="PAS"/>
    <property type="match status" value="1"/>
</dbReference>
<dbReference type="InterPro" id="IPR000014">
    <property type="entry name" value="PAS"/>
</dbReference>
<organism evidence="24 25">
    <name type="scientific">Pseudomonas fluorescens</name>
    <dbReference type="NCBI Taxonomy" id="294"/>
    <lineage>
        <taxon>Bacteria</taxon>
        <taxon>Pseudomonadati</taxon>
        <taxon>Pseudomonadota</taxon>
        <taxon>Gammaproteobacteria</taxon>
        <taxon>Pseudomonadales</taxon>
        <taxon>Pseudomonadaceae</taxon>
        <taxon>Pseudomonas</taxon>
    </lineage>
</organism>
<dbReference type="SUPFAM" id="SSF52172">
    <property type="entry name" value="CheY-like"/>
    <property type="match status" value="1"/>
</dbReference>
<evidence type="ECO:0000256" key="15">
    <source>
        <dbReference type="ARBA" id="ARBA00023136"/>
    </source>
</evidence>
<evidence type="ECO:0000256" key="10">
    <source>
        <dbReference type="ARBA" id="ARBA00022741"/>
    </source>
</evidence>
<dbReference type="SMART" id="SM00387">
    <property type="entry name" value="HATPase_c"/>
    <property type="match status" value="1"/>
</dbReference>
<dbReference type="Pfam" id="PF02518">
    <property type="entry name" value="HATPase_c"/>
    <property type="match status" value="1"/>
</dbReference>
<dbReference type="Gene3D" id="3.30.565.10">
    <property type="entry name" value="Histidine kinase-like ATPase, C-terminal domain"/>
    <property type="match status" value="1"/>
</dbReference>
<feature type="transmembrane region" description="Helical" evidence="18">
    <location>
        <begin position="538"/>
        <end position="559"/>
    </location>
</feature>
<dbReference type="InterPro" id="IPR001638">
    <property type="entry name" value="Solute-binding_3/MltF_N"/>
</dbReference>
<keyword evidence="11" id="KW-0418">Kinase</keyword>
<keyword evidence="12" id="KW-0067">ATP-binding</keyword>
<dbReference type="GO" id="GO:0005886">
    <property type="term" value="C:plasma membrane"/>
    <property type="evidence" value="ECO:0007669"/>
    <property type="project" value="UniProtKB-SubCell"/>
</dbReference>
<dbReference type="Gene3D" id="1.20.120.160">
    <property type="entry name" value="HPT domain"/>
    <property type="match status" value="1"/>
</dbReference>
<dbReference type="InterPro" id="IPR005467">
    <property type="entry name" value="His_kinase_dom"/>
</dbReference>
<evidence type="ECO:0000256" key="14">
    <source>
        <dbReference type="ARBA" id="ARBA00023012"/>
    </source>
</evidence>
<evidence type="ECO:0000259" key="19">
    <source>
        <dbReference type="PROSITE" id="PS50109"/>
    </source>
</evidence>
<feature type="domain" description="HPt" evidence="23">
    <location>
        <begin position="1107"/>
        <end position="1204"/>
    </location>
</feature>
<feature type="domain" description="Response regulatory" evidence="20">
    <location>
        <begin position="965"/>
        <end position="1084"/>
    </location>
</feature>
<keyword evidence="7 24" id="KW-0808">Transferase</keyword>
<evidence type="ECO:0000313" key="25">
    <source>
        <dbReference type="Proteomes" id="UP000032210"/>
    </source>
</evidence>
<dbReference type="CDD" id="cd00082">
    <property type="entry name" value="HisKA"/>
    <property type="match status" value="1"/>
</dbReference>
<dbReference type="PROSITE" id="PS50113">
    <property type="entry name" value="PAC"/>
    <property type="match status" value="1"/>
</dbReference>
<keyword evidence="6 17" id="KW-0597">Phosphoprotein</keyword>
<proteinExistence type="predicted"/>
<dbReference type="EC" id="2.7.13.3" evidence="3"/>
<dbReference type="Pfam" id="PF08448">
    <property type="entry name" value="PAS_4"/>
    <property type="match status" value="1"/>
</dbReference>
<feature type="domain" description="Histidine kinase" evidence="19">
    <location>
        <begin position="722"/>
        <end position="943"/>
    </location>
</feature>
<dbReference type="SUPFAM" id="SSF47226">
    <property type="entry name" value="Histidine-containing phosphotransfer domain, HPT domain"/>
    <property type="match status" value="1"/>
</dbReference>
<evidence type="ECO:0000256" key="3">
    <source>
        <dbReference type="ARBA" id="ARBA00012438"/>
    </source>
</evidence>
<dbReference type="SUPFAM" id="SSF55874">
    <property type="entry name" value="ATPase domain of HSP90 chaperone/DNA topoisomerase II/histidine kinase"/>
    <property type="match status" value="1"/>
</dbReference>
<dbReference type="InterPro" id="IPR003661">
    <property type="entry name" value="HisK_dim/P_dom"/>
</dbReference>
<feature type="modified residue" description="Phosphohistidine" evidence="16">
    <location>
        <position position="1146"/>
    </location>
</feature>
<evidence type="ECO:0000256" key="11">
    <source>
        <dbReference type="ARBA" id="ARBA00022777"/>
    </source>
</evidence>
<dbReference type="GO" id="GO:0009927">
    <property type="term" value="F:histidine phosphotransfer kinase activity"/>
    <property type="evidence" value="ECO:0007669"/>
    <property type="project" value="TreeGrafter"/>
</dbReference>
<dbReference type="InterPro" id="IPR036097">
    <property type="entry name" value="HisK_dim/P_sf"/>
</dbReference>
<keyword evidence="9" id="KW-0732">Signal</keyword>
<dbReference type="CDD" id="cd13707">
    <property type="entry name" value="PBP2_BvgS_D2"/>
    <property type="match status" value="1"/>
</dbReference>
<dbReference type="InterPro" id="IPR011006">
    <property type="entry name" value="CheY-like_superfamily"/>
</dbReference>
<dbReference type="InterPro" id="IPR035965">
    <property type="entry name" value="PAS-like_dom_sf"/>
</dbReference>
<protein>
    <recommendedName>
        <fullName evidence="3">histidine kinase</fullName>
        <ecNumber evidence="3">2.7.13.3</ecNumber>
    </recommendedName>
</protein>
<dbReference type="CDD" id="cd13705">
    <property type="entry name" value="PBP2_BvgS_D1"/>
    <property type="match status" value="1"/>
</dbReference>
<dbReference type="SUPFAM" id="SSF47384">
    <property type="entry name" value="Homodimeric domain of signal transducing histidine kinase"/>
    <property type="match status" value="1"/>
</dbReference>
<dbReference type="Pfam" id="PF00072">
    <property type="entry name" value="Response_reg"/>
    <property type="match status" value="1"/>
</dbReference>
<evidence type="ECO:0000256" key="9">
    <source>
        <dbReference type="ARBA" id="ARBA00022729"/>
    </source>
</evidence>
<evidence type="ECO:0000256" key="17">
    <source>
        <dbReference type="PROSITE-ProRule" id="PRU00169"/>
    </source>
</evidence>
<dbReference type="CDD" id="cd00088">
    <property type="entry name" value="HPT"/>
    <property type="match status" value="1"/>
</dbReference>
<dbReference type="Pfam" id="PF00512">
    <property type="entry name" value="HisKA"/>
    <property type="match status" value="1"/>
</dbReference>
<dbReference type="InterPro" id="IPR004358">
    <property type="entry name" value="Sig_transdc_His_kin-like_C"/>
</dbReference>
<name>A0A0D0TAM4_PSEFL</name>
<comment type="subcellular location">
    <subcellularLocation>
        <location evidence="2">Cell inner membrane</location>
        <topology evidence="2">Multi-pass membrane protein</topology>
    </subcellularLocation>
</comment>
<dbReference type="Gene3D" id="3.40.50.2300">
    <property type="match status" value="1"/>
</dbReference>
<sequence>MITTAFTRFATILWMSLLPLIAVALDEPHALRLLGHSHIETPEVTLDEADWRWLRERRTLLMGVSAPDYAPFDLTNNNLELEGITADFAALIGQALHIGIEVRRYDTRDEVIEALKQGAVDFLGSANGYEAADPQLHLSRSYANDQPTLVTRTGESQVLSDDLAGKRVAMLYHYMQPDAVRAFYPDAQLELFASTFEAIGAVAFGRADVYLGDAISTNYLINRNHLNNVRMADFSTLEVNPFAFAVARDNARLLPILNAALEAIPASEQMEILRRWSGGNLGIVGVDRLQLSASEQRWVQKNPRIKVAVLNNFLPLSFINDQGQFEGLSAEVLARVSLRTGLKFDVVPGTSLPRQINIVNAGTADMLAVVTPSVERAEKVRFTRPYLTNPFVLVTRSGDYSPATLEDMLGKRLAMVTGNGLHDEIAQNFPGITFVDVENPEQAMALVAKGDADGAVNSLISARYVIARDYRDRLRIASTVGTEPARVTFGVNRSQLELYSILDKALLSITPQEMDELIGHWRSEIIIEDSYWLRHRNVILQGFGLAALLLVITLGWVIYLRSLIHKRVQAERALSDQMRFMSVLIDGTPHPIYVRDRQGRLMACNNAYLDVFGYKLEDVIGRTVVETDTTNLPQAQSFHEDYLRLMAGGEPQIHDRILKVPSGEILTIYQWMLPYRDGDEKVVGMIAGWVDVSERQRLLRQLQEAKDDADAASRAKTTFLATMSHEIRTPMNAVIGMIELALKNAEQGRADRDALEVASVASRGMLELIGDILDIARIEAGHLSLALEPANLQELLASVARVFEGLARAKGLALQVELDPLIDRVVLVDPLRFKQVVSNLLSNAIKFTANGQVTLGAKAGLEGERLRLQLWVQDTGIGISVQDQQRLFSLFIQGSNNEQSARSGSGLGLVISRNLCEMMGGQLHLNSVLGQGTRVDVTLALAMTNAVPAQAAPMENLPPPNRALSILVVDDYPANRLLLARQLSFLGHRIITAEDGVQGLEQWRSGQFDCVITDCNMPYKNGYQLAQDIRAQEREWGLSPCLLLGFTANAQPEETDRCRQAGMDGCLFKPTGLDDLRSALASRAADTALLRVAAFDLSTLIALTGDDRPALIELLAPLLESLKADRALLSPLQSQADFAKLHDLAHRAKGGARMVKAYGLISCCEALEQVCEQQDRQALGSTVEGVGEAIETLHHGLSVYCNLS</sequence>
<keyword evidence="8 18" id="KW-0812">Transmembrane</keyword>
<dbReference type="InterPro" id="IPR036890">
    <property type="entry name" value="HATPase_C_sf"/>
</dbReference>
<evidence type="ECO:0000259" key="22">
    <source>
        <dbReference type="PROSITE" id="PS50113"/>
    </source>
</evidence>
<evidence type="ECO:0000256" key="16">
    <source>
        <dbReference type="PROSITE-ProRule" id="PRU00110"/>
    </source>
</evidence>
<evidence type="ECO:0000256" key="2">
    <source>
        <dbReference type="ARBA" id="ARBA00004429"/>
    </source>
</evidence>
<evidence type="ECO:0000256" key="7">
    <source>
        <dbReference type="ARBA" id="ARBA00022679"/>
    </source>
</evidence>
<dbReference type="PROSITE" id="PS50110">
    <property type="entry name" value="RESPONSE_REGULATORY"/>
    <property type="match status" value="1"/>
</dbReference>
<dbReference type="InterPro" id="IPR036641">
    <property type="entry name" value="HPT_dom_sf"/>
</dbReference>
<feature type="domain" description="PAS" evidence="21">
    <location>
        <begin position="577"/>
        <end position="625"/>
    </location>
</feature>
<dbReference type="SMART" id="SM00388">
    <property type="entry name" value="HisKA"/>
    <property type="match status" value="1"/>
</dbReference>
<accession>A0A0D0TAM4</accession>
<dbReference type="PANTHER" id="PTHR43047">
    <property type="entry name" value="TWO-COMPONENT HISTIDINE PROTEIN KINASE"/>
    <property type="match status" value="1"/>
</dbReference>
<comment type="catalytic activity">
    <reaction evidence="1">
        <text>ATP + protein L-histidine = ADP + protein N-phospho-L-histidine.</text>
        <dbReference type="EC" id="2.7.13.3"/>
    </reaction>
</comment>
<dbReference type="PATRIC" id="fig|294.125.peg.4058"/>
<dbReference type="CDD" id="cd16922">
    <property type="entry name" value="HATPase_EvgS-ArcB-TorS-like"/>
    <property type="match status" value="1"/>
</dbReference>
<keyword evidence="13 18" id="KW-1133">Transmembrane helix</keyword>
<feature type="modified residue" description="4-aspartylphosphate" evidence="17">
    <location>
        <position position="1014"/>
    </location>
</feature>
<keyword evidence="4" id="KW-1003">Cell membrane</keyword>
<gene>
    <name evidence="24" type="primary">bvgS_3</name>
    <name evidence="24" type="ORF">PFLU3_39530</name>
</gene>
<comment type="caution">
    <text evidence="24">The sequence shown here is derived from an EMBL/GenBank/DDBJ whole genome shotgun (WGS) entry which is preliminary data.</text>
</comment>
<keyword evidence="15 18" id="KW-0472">Membrane</keyword>
<evidence type="ECO:0000256" key="12">
    <source>
        <dbReference type="ARBA" id="ARBA00022840"/>
    </source>
</evidence>
<dbReference type="FunFam" id="3.30.565.10:FF:000010">
    <property type="entry name" value="Sensor histidine kinase RcsC"/>
    <property type="match status" value="1"/>
</dbReference>
<evidence type="ECO:0000256" key="6">
    <source>
        <dbReference type="ARBA" id="ARBA00022553"/>
    </source>
</evidence>
<evidence type="ECO:0000259" key="21">
    <source>
        <dbReference type="PROSITE" id="PS50112"/>
    </source>
</evidence>
<keyword evidence="10" id="KW-0547">Nucleotide-binding</keyword>
<dbReference type="InterPro" id="IPR008207">
    <property type="entry name" value="Sig_transdc_His_kin_Hpt_dom"/>
</dbReference>
<dbReference type="PROSITE" id="PS50109">
    <property type="entry name" value="HIS_KIN"/>
    <property type="match status" value="1"/>
</dbReference>
<dbReference type="Pfam" id="PF00497">
    <property type="entry name" value="SBP_bac_3"/>
    <property type="match status" value="2"/>
</dbReference>
<dbReference type="GO" id="GO:0005524">
    <property type="term" value="F:ATP binding"/>
    <property type="evidence" value="ECO:0007669"/>
    <property type="project" value="UniProtKB-KW"/>
</dbReference>
<dbReference type="PANTHER" id="PTHR43047:SF72">
    <property type="entry name" value="OSMOSENSING HISTIDINE PROTEIN KINASE SLN1"/>
    <property type="match status" value="1"/>
</dbReference>
<evidence type="ECO:0000256" key="18">
    <source>
        <dbReference type="SAM" id="Phobius"/>
    </source>
</evidence>
<evidence type="ECO:0000256" key="13">
    <source>
        <dbReference type="ARBA" id="ARBA00022989"/>
    </source>
</evidence>
<keyword evidence="14" id="KW-0902">Two-component regulatory system</keyword>
<reference evidence="24 25" key="1">
    <citation type="submission" date="2015-01" db="EMBL/GenBank/DDBJ databases">
        <title>Genome sequence of the beneficial rhizobacterium Pseudomonas fluorescens 2-79.</title>
        <authorList>
            <person name="Thuermer A."/>
            <person name="Daniel R."/>
        </authorList>
    </citation>
    <scope>NUCLEOTIDE SEQUENCE [LARGE SCALE GENOMIC DNA]</scope>
    <source>
        <strain evidence="24 25">2-79</strain>
    </source>
</reference>
<evidence type="ECO:0000256" key="4">
    <source>
        <dbReference type="ARBA" id="ARBA00022475"/>
    </source>
</evidence>
<dbReference type="InterPro" id="IPR049871">
    <property type="entry name" value="BvgS-like_periplasmic2"/>
</dbReference>
<evidence type="ECO:0000256" key="5">
    <source>
        <dbReference type="ARBA" id="ARBA00022519"/>
    </source>
</evidence>
<dbReference type="InterPro" id="IPR013656">
    <property type="entry name" value="PAS_4"/>
</dbReference>
<dbReference type="InterPro" id="IPR001789">
    <property type="entry name" value="Sig_transdc_resp-reg_receiver"/>
</dbReference>
<dbReference type="PROSITE" id="PS50894">
    <property type="entry name" value="HPT"/>
    <property type="match status" value="1"/>
</dbReference>
<dbReference type="CDD" id="cd17546">
    <property type="entry name" value="REC_hyHK_CKI1_RcsC-like"/>
    <property type="match status" value="1"/>
</dbReference>
<dbReference type="SUPFAM" id="SSF55785">
    <property type="entry name" value="PYP-like sensor domain (PAS domain)"/>
    <property type="match status" value="1"/>
</dbReference>
<dbReference type="SMART" id="SM00448">
    <property type="entry name" value="REC"/>
    <property type="match status" value="1"/>
</dbReference>
<dbReference type="SMART" id="SM00091">
    <property type="entry name" value="PAS"/>
    <property type="match status" value="1"/>
</dbReference>
<evidence type="ECO:0000259" key="20">
    <source>
        <dbReference type="PROSITE" id="PS50110"/>
    </source>
</evidence>
<dbReference type="Gene3D" id="3.40.190.10">
    <property type="entry name" value="Periplasmic binding protein-like II"/>
    <property type="match status" value="4"/>
</dbReference>
<dbReference type="SMART" id="SM00062">
    <property type="entry name" value="PBPb"/>
    <property type="match status" value="2"/>
</dbReference>
<evidence type="ECO:0000256" key="1">
    <source>
        <dbReference type="ARBA" id="ARBA00000085"/>
    </source>
</evidence>
<dbReference type="CDD" id="cd00130">
    <property type="entry name" value="PAS"/>
    <property type="match status" value="1"/>
</dbReference>